<name>A0A939GMD9_9BACT</name>
<feature type="region of interest" description="Disordered" evidence="1">
    <location>
        <begin position="1"/>
        <end position="29"/>
    </location>
</feature>
<evidence type="ECO:0000313" key="3">
    <source>
        <dbReference type="Proteomes" id="UP000664034"/>
    </source>
</evidence>
<proteinExistence type="predicted"/>
<evidence type="ECO:0000256" key="1">
    <source>
        <dbReference type="SAM" id="MobiDB-lite"/>
    </source>
</evidence>
<protein>
    <submittedName>
        <fullName evidence="2">Uncharacterized protein</fullName>
    </submittedName>
</protein>
<dbReference type="EMBL" id="JAFMYV010000012">
    <property type="protein sequence ID" value="MBO0939092.1"/>
    <property type="molecule type" value="Genomic_DNA"/>
</dbReference>
<feature type="region of interest" description="Disordered" evidence="1">
    <location>
        <begin position="221"/>
        <end position="255"/>
    </location>
</feature>
<dbReference type="RefSeq" id="WP_207366626.1">
    <property type="nucleotide sequence ID" value="NZ_JAFMYV010000012.1"/>
</dbReference>
<feature type="compositionally biased region" description="Basic residues" evidence="1">
    <location>
        <begin position="171"/>
        <end position="180"/>
    </location>
</feature>
<organism evidence="2 3">
    <name type="scientific">Fibrella rubiginis</name>
    <dbReference type="NCBI Taxonomy" id="2817060"/>
    <lineage>
        <taxon>Bacteria</taxon>
        <taxon>Pseudomonadati</taxon>
        <taxon>Bacteroidota</taxon>
        <taxon>Cytophagia</taxon>
        <taxon>Cytophagales</taxon>
        <taxon>Spirosomataceae</taxon>
        <taxon>Fibrella</taxon>
    </lineage>
</organism>
<keyword evidence="3" id="KW-1185">Reference proteome</keyword>
<dbReference type="AlphaFoldDB" id="A0A939GMD9"/>
<gene>
    <name evidence="2" type="ORF">J2I47_21235</name>
</gene>
<accession>A0A939GMD9</accession>
<evidence type="ECO:0000313" key="2">
    <source>
        <dbReference type="EMBL" id="MBO0939092.1"/>
    </source>
</evidence>
<reference evidence="2" key="1">
    <citation type="submission" date="2021-03" db="EMBL/GenBank/DDBJ databases">
        <title>Fibrella sp. HMF5335 genome sequencing and assembly.</title>
        <authorList>
            <person name="Kang H."/>
            <person name="Kim H."/>
            <person name="Bae S."/>
            <person name="Joh K."/>
        </authorList>
    </citation>
    <scope>NUCLEOTIDE SEQUENCE</scope>
    <source>
        <strain evidence="2">HMF5335</strain>
    </source>
</reference>
<feature type="compositionally biased region" description="Basic and acidic residues" evidence="1">
    <location>
        <begin position="181"/>
        <end position="190"/>
    </location>
</feature>
<feature type="region of interest" description="Disordered" evidence="1">
    <location>
        <begin position="156"/>
        <end position="205"/>
    </location>
</feature>
<sequence length="286" mass="30187">MYENNPNSAEYPEVTPDPSTIEQPADQKRAVATATAGTVVLGAAAYGLSMLDEGDSEPVEDNSSAQAAAAAADARAQASALPLVTPVGDNNLNTSLDDLDSLTFDEAFAAARHQLGAGHHFTWHNGLYNTYYEPELDGLSRADRLAFLATLPNMGGVKTPDSTPDDAPRMAAHKGVHHSHKAAEAPHEVVAEQEPAEPKTTPEPTLTVVPMAATAPTLVPLAHTPDQLPAPESTPQPVHHDDFAANHNGTIDGTPIESVDMHEQVAHDANHYTDGDPLADAHHFGH</sequence>
<comment type="caution">
    <text evidence="2">The sequence shown here is derived from an EMBL/GenBank/DDBJ whole genome shotgun (WGS) entry which is preliminary data.</text>
</comment>
<dbReference type="Proteomes" id="UP000664034">
    <property type="component" value="Unassembled WGS sequence"/>
</dbReference>